<gene>
    <name evidence="2" type="ORF">ACFSYC_15740</name>
</gene>
<protein>
    <submittedName>
        <fullName evidence="2">Uncharacterized protein</fullName>
    </submittedName>
</protein>
<evidence type="ECO:0000256" key="1">
    <source>
        <dbReference type="SAM" id="SignalP"/>
    </source>
</evidence>
<evidence type="ECO:0000313" key="2">
    <source>
        <dbReference type="EMBL" id="MFD2866149.1"/>
    </source>
</evidence>
<accession>A0ABW5XSP9</accession>
<name>A0ABW5XSP9_9SPHI</name>
<organism evidence="2 3">
    <name type="scientific">Mucilaginibacter antarcticus</name>
    <dbReference type="NCBI Taxonomy" id="1855725"/>
    <lineage>
        <taxon>Bacteria</taxon>
        <taxon>Pseudomonadati</taxon>
        <taxon>Bacteroidota</taxon>
        <taxon>Sphingobacteriia</taxon>
        <taxon>Sphingobacteriales</taxon>
        <taxon>Sphingobacteriaceae</taxon>
        <taxon>Mucilaginibacter</taxon>
    </lineage>
</organism>
<evidence type="ECO:0000313" key="3">
    <source>
        <dbReference type="Proteomes" id="UP001597601"/>
    </source>
</evidence>
<dbReference type="Proteomes" id="UP001597601">
    <property type="component" value="Unassembled WGS sequence"/>
</dbReference>
<dbReference type="RefSeq" id="WP_377129529.1">
    <property type="nucleotide sequence ID" value="NZ_JBHUON010000022.1"/>
</dbReference>
<sequence>MKNLLLTALLIAASLASSAQNTVMNGDVVIHIVGKAQNDDKKLLIDIYKRSGSIKIVYAVLDSIKITQMELDTAFTGNKSSFMKYVDSLGKMSQQSQEGLQKKLDKHEAFIKKYSVYNRDSILLSSNNDRAYDTLLIKIANASQEDLEQNVWNKKWIKLHPVHIDFDIVNQSGTKTARTLSPTAASNPLLYDLLTRSLAIGRQRNISILSPVLLRNY</sequence>
<proteinExistence type="predicted"/>
<feature type="chain" id="PRO_5046676655" evidence="1">
    <location>
        <begin position="20"/>
        <end position="217"/>
    </location>
</feature>
<keyword evidence="3" id="KW-1185">Reference proteome</keyword>
<keyword evidence="1" id="KW-0732">Signal</keyword>
<comment type="caution">
    <text evidence="2">The sequence shown here is derived from an EMBL/GenBank/DDBJ whole genome shotgun (WGS) entry which is preliminary data.</text>
</comment>
<reference evidence="3" key="1">
    <citation type="journal article" date="2019" name="Int. J. Syst. Evol. Microbiol.">
        <title>The Global Catalogue of Microorganisms (GCM) 10K type strain sequencing project: providing services to taxonomists for standard genome sequencing and annotation.</title>
        <authorList>
            <consortium name="The Broad Institute Genomics Platform"/>
            <consortium name="The Broad Institute Genome Sequencing Center for Infectious Disease"/>
            <person name="Wu L."/>
            <person name="Ma J."/>
        </authorList>
    </citation>
    <scope>NUCLEOTIDE SEQUENCE [LARGE SCALE GENOMIC DNA]</scope>
    <source>
        <strain evidence="3">KCTC 52232</strain>
    </source>
</reference>
<feature type="signal peptide" evidence="1">
    <location>
        <begin position="1"/>
        <end position="19"/>
    </location>
</feature>
<dbReference type="EMBL" id="JBHUON010000022">
    <property type="protein sequence ID" value="MFD2866149.1"/>
    <property type="molecule type" value="Genomic_DNA"/>
</dbReference>